<dbReference type="AlphaFoldDB" id="A0A150WHP2"/>
<proteinExistence type="predicted"/>
<evidence type="ECO:0000256" key="1">
    <source>
        <dbReference type="SAM" id="SignalP"/>
    </source>
</evidence>
<keyword evidence="3" id="KW-1185">Reference proteome</keyword>
<name>A0A150WHP2_BDEBC</name>
<gene>
    <name evidence="2" type="ORF">AZI86_15985</name>
</gene>
<protein>
    <submittedName>
        <fullName evidence="2">Uncharacterized protein</fullName>
    </submittedName>
</protein>
<evidence type="ECO:0000313" key="2">
    <source>
        <dbReference type="EMBL" id="KYG63202.1"/>
    </source>
</evidence>
<dbReference type="RefSeq" id="WP_061836277.1">
    <property type="nucleotide sequence ID" value="NZ_LUKE01000004.1"/>
</dbReference>
<dbReference type="Proteomes" id="UP000075320">
    <property type="component" value="Unassembled WGS sequence"/>
</dbReference>
<sequence>MGKLGQKLLVLGVLSFSSLWAHGQTQISTTSIYIGNKSIPATDLVTSENEPLPVQTLQDQRNAGQDISQYNPAPSQLWMPEKATPRALPITEADEVQFDSLSSSRLGNFRFNGYVQTAEGRQAIQFNLSRTVHDVLLRDALLRKLGYRLDPIKYLKKVRVKFNSSLEAEDFILQLRTKTAGAKERFVVGGSEAESFLILQDVVAVPAQFENYSLAYGTIPAEIIAGRRVLNSLVIPYALVQMPESVNLFNWEIGSVFNNNIQLDTESSDGTGQSTFSTSYEDALWMVRRLARLTRQDLVEVVQFAQFPKEVGMLATEKIVARRNSLMKLFKYKVPDLAVNPSISSGTVLKNGKITKVYEDNWPGYSARFAFGDPSSPLNSSQMTLLARAQLQSGVIQNLVNEFNKRLLSGTDIGAKLSTKIQDRIVNDIKSLITTGQTQSSTYALDAVPFGKYRFILNRDIVTGSYMGSDNIISAVDSIGANITLGTYFSVYGLPDGFQGNITASASVTRTYSHITPVKSLELALKQPFKNMIVPTVRNQMAAHIESLNDLTIKDLETEEGKKAFQEGISKLKDNLAVGESFIITDSVGPSLGAGIGYGTKTSVGIDLSAYASFTAQQYILSRIHILRSDENTIQVYRGVGNAIDLNLSFDLSLQASVLSLGLEHFRGFTKTKFFSVPLRATPEDRNSLSQIQALAQAFRWGSIEALENVQKPFVLKGDTAANSATANLLFYQWKWQSRNGIISIEAPTGQTRDYQKRVRGTRSGKNYQDFALDVATAVVKAKLDKDISLSRIGGSNPGDTIGGSSYSRILDYEAQLDRYKSDSDVAVPQDEVLKINYRYKGWSADQKKIQKIIGEINDKAGQNLFSKMALRDTKVLRLYNIQLSFVIYERGIEQLQVNVTRMQKMLQAAGVPESNIQTLINQISKLRWSNKHNNFDDYSYNVMQVFGTLEQRLPIAKIGELIGKNNIFAYTTLTGFREGDEAGDQTFVSNTYGEIGSVNQMGPLTGLKRKIGITESELFTNWFLEAL</sequence>
<dbReference type="OrthoDB" id="5287094at2"/>
<reference evidence="2 3" key="1">
    <citation type="submission" date="2016-03" db="EMBL/GenBank/DDBJ databases">
        <authorList>
            <person name="Ploux O."/>
        </authorList>
    </citation>
    <scope>NUCLEOTIDE SEQUENCE [LARGE SCALE GENOMIC DNA]</scope>
    <source>
        <strain evidence="2 3">R0</strain>
    </source>
</reference>
<organism evidence="2 3">
    <name type="scientific">Bdellovibrio bacteriovorus</name>
    <dbReference type="NCBI Taxonomy" id="959"/>
    <lineage>
        <taxon>Bacteria</taxon>
        <taxon>Pseudomonadati</taxon>
        <taxon>Bdellovibrionota</taxon>
        <taxon>Bdellovibrionia</taxon>
        <taxon>Bdellovibrionales</taxon>
        <taxon>Pseudobdellovibrionaceae</taxon>
        <taxon>Bdellovibrio</taxon>
    </lineage>
</organism>
<accession>A0A150WHP2</accession>
<comment type="caution">
    <text evidence="2">The sequence shown here is derived from an EMBL/GenBank/DDBJ whole genome shotgun (WGS) entry which is preliminary data.</text>
</comment>
<dbReference type="EMBL" id="LUKE01000004">
    <property type="protein sequence ID" value="KYG63202.1"/>
    <property type="molecule type" value="Genomic_DNA"/>
</dbReference>
<feature type="signal peptide" evidence="1">
    <location>
        <begin position="1"/>
        <end position="23"/>
    </location>
</feature>
<evidence type="ECO:0000313" key="3">
    <source>
        <dbReference type="Proteomes" id="UP000075320"/>
    </source>
</evidence>
<feature type="chain" id="PRO_5007572900" evidence="1">
    <location>
        <begin position="24"/>
        <end position="1028"/>
    </location>
</feature>
<keyword evidence="1" id="KW-0732">Signal</keyword>